<evidence type="ECO:0000256" key="2">
    <source>
        <dbReference type="ARBA" id="ARBA00022827"/>
    </source>
</evidence>
<proteinExistence type="predicted"/>
<dbReference type="InterPro" id="IPR016169">
    <property type="entry name" value="FAD-bd_PCMH_sub2"/>
</dbReference>
<keyword evidence="2" id="KW-0274">FAD</keyword>
<comment type="caution">
    <text evidence="4">The sequence shown here is derived from an EMBL/GenBank/DDBJ whole genome shotgun (WGS) entry which is preliminary data.</text>
</comment>
<evidence type="ECO:0000256" key="1">
    <source>
        <dbReference type="ARBA" id="ARBA00022630"/>
    </source>
</evidence>
<evidence type="ECO:0000313" key="5">
    <source>
        <dbReference type="Proteomes" id="UP001600165"/>
    </source>
</evidence>
<dbReference type="InterPro" id="IPR016164">
    <property type="entry name" value="FAD-linked_Oxase-like_C"/>
</dbReference>
<keyword evidence="1" id="KW-0285">Flavoprotein</keyword>
<evidence type="ECO:0000313" key="4">
    <source>
        <dbReference type="EMBL" id="MFE4108211.1"/>
    </source>
</evidence>
<dbReference type="Gene3D" id="3.30.465.10">
    <property type="match status" value="1"/>
</dbReference>
<dbReference type="PANTHER" id="PTHR11748:SF103">
    <property type="entry name" value="GLYCOLATE OXIDASE SUBUNIT GLCE"/>
    <property type="match status" value="1"/>
</dbReference>
<dbReference type="PROSITE" id="PS51387">
    <property type="entry name" value="FAD_PCMH"/>
    <property type="match status" value="1"/>
</dbReference>
<evidence type="ECO:0000259" key="3">
    <source>
        <dbReference type="PROSITE" id="PS51387"/>
    </source>
</evidence>
<dbReference type="InterPro" id="IPR006094">
    <property type="entry name" value="Oxid_FAD_bind_N"/>
</dbReference>
<name>A0ABW6IJ29_9CYAN</name>
<dbReference type="InterPro" id="IPR036318">
    <property type="entry name" value="FAD-bd_PCMH-like_sf"/>
</dbReference>
<feature type="domain" description="FAD-binding PCMH-type" evidence="3">
    <location>
        <begin position="37"/>
        <end position="216"/>
    </location>
</feature>
<keyword evidence="5" id="KW-1185">Reference proteome</keyword>
<accession>A0ABW6IJ29</accession>
<protein>
    <submittedName>
        <fullName evidence="4">FAD-binding oxidoreductase</fullName>
    </submittedName>
</protein>
<gene>
    <name evidence="4" type="ORF">ACFVKH_18160</name>
</gene>
<dbReference type="Proteomes" id="UP001600165">
    <property type="component" value="Unassembled WGS sequence"/>
</dbReference>
<organism evidence="4 5">
    <name type="scientific">Almyronema epifaneia S1</name>
    <dbReference type="NCBI Taxonomy" id="2991925"/>
    <lineage>
        <taxon>Bacteria</taxon>
        <taxon>Bacillati</taxon>
        <taxon>Cyanobacteriota</taxon>
        <taxon>Cyanophyceae</taxon>
        <taxon>Nodosilineales</taxon>
        <taxon>Nodosilineaceae</taxon>
        <taxon>Almyronema</taxon>
        <taxon>Almyronema epifaneia</taxon>
    </lineage>
</organism>
<reference evidence="4 5" key="1">
    <citation type="submission" date="2024-10" db="EMBL/GenBank/DDBJ databases">
        <authorList>
            <person name="Ratan Roy A."/>
            <person name="Morales Sandoval P.H."/>
            <person name="De Los Santos Villalobos S."/>
            <person name="Chakraborty S."/>
            <person name="Mukherjee J."/>
        </authorList>
    </citation>
    <scope>NUCLEOTIDE SEQUENCE [LARGE SCALE GENOMIC DNA]</scope>
    <source>
        <strain evidence="4 5">S1</strain>
    </source>
</reference>
<dbReference type="Pfam" id="PF01565">
    <property type="entry name" value="FAD_binding_4"/>
    <property type="match status" value="1"/>
</dbReference>
<dbReference type="EMBL" id="JBHZOL010000102">
    <property type="protein sequence ID" value="MFE4108211.1"/>
    <property type="molecule type" value="Genomic_DNA"/>
</dbReference>
<dbReference type="PANTHER" id="PTHR11748">
    <property type="entry name" value="D-LACTATE DEHYDROGENASE"/>
    <property type="match status" value="1"/>
</dbReference>
<sequence length="442" mass="47252">MAAIAQQLEALLTPQQVIRGEQLEPTWIAKLQQAIAANAPQPCVVYPQAEAELVEVVRCAYKNGWRILPAGQASKLHWGGLATQVDVVVSTGRLNRLLHHAVGDLVFTAEAGLSFASLQTTLAATQQFLAIDPAYPAQATLGGIVATADTGALRQRYNSVRDMLIGIHFVRHDGQTAKAGGQVVKNVAGYDLMKLLTGSYGSLALISQVTFRTYPLPESSETVLVTGAPAAIAQLCRTLKTSVLTPVSLDVLSAELLSALGHTAAAGLAVRFQTIQAGVVAQVDQLKALCQSLKLQLHLFTQTADGQFWSQIQAILWSDKEATANTVSCKLGIPPAKVAEFLAAIERFNRPGELQVMGRIHVGSGLGTLRLAGAIAAEPITQLRSHCEALGGFLTLLQAPLELKQQIDIWGYRGNALELMRQLKHQFDPHCLSSPGRFVGGI</sequence>
<dbReference type="SUPFAM" id="SSF55103">
    <property type="entry name" value="FAD-linked oxidases, C-terminal domain"/>
    <property type="match status" value="1"/>
</dbReference>
<dbReference type="RefSeq" id="WP_377967709.1">
    <property type="nucleotide sequence ID" value="NZ_JBHZOL010000102.1"/>
</dbReference>
<dbReference type="InterPro" id="IPR016166">
    <property type="entry name" value="FAD-bd_PCMH"/>
</dbReference>
<dbReference type="SUPFAM" id="SSF56176">
    <property type="entry name" value="FAD-binding/transporter-associated domain-like"/>
    <property type="match status" value="1"/>
</dbReference>